<comment type="similarity">
    <text evidence="1">Belongs to the ParB family.</text>
</comment>
<dbReference type="GO" id="GO:0005694">
    <property type="term" value="C:chromosome"/>
    <property type="evidence" value="ECO:0007669"/>
    <property type="project" value="TreeGrafter"/>
</dbReference>
<dbReference type="Gene3D" id="1.10.10.2830">
    <property type="match status" value="1"/>
</dbReference>
<proteinExistence type="inferred from homology"/>
<dbReference type="NCBIfam" id="TIGR00180">
    <property type="entry name" value="parB_part"/>
    <property type="match status" value="1"/>
</dbReference>
<dbReference type="PANTHER" id="PTHR33375:SF1">
    <property type="entry name" value="CHROMOSOME-PARTITIONING PROTEIN PARB-RELATED"/>
    <property type="match status" value="1"/>
</dbReference>
<dbReference type="InterPro" id="IPR050336">
    <property type="entry name" value="Chromosome_partition/occlusion"/>
</dbReference>
<feature type="domain" description="ParB-like N-terminal" evidence="3">
    <location>
        <begin position="71"/>
        <end position="164"/>
    </location>
</feature>
<protein>
    <submittedName>
        <fullName evidence="4">Chromosome partitioning protein ParB</fullName>
    </submittedName>
</protein>
<dbReference type="Gene3D" id="3.90.1530.10">
    <property type="entry name" value="Conserved hypothetical protein from pyrococcus furiosus pfu- 392566-001, ParB domain"/>
    <property type="match status" value="1"/>
</dbReference>
<feature type="compositionally biased region" description="Polar residues" evidence="2">
    <location>
        <begin position="1"/>
        <end position="17"/>
    </location>
</feature>
<keyword evidence="4" id="KW-0614">Plasmid</keyword>
<accession>A0A248VZ14</accession>
<dbReference type="GO" id="GO:0007059">
    <property type="term" value="P:chromosome segregation"/>
    <property type="evidence" value="ECO:0007669"/>
    <property type="project" value="UniProtKB-KW"/>
</dbReference>
<dbReference type="RefSeq" id="WP_095423542.1">
    <property type="nucleotide sequence ID" value="NZ_CP022992.1"/>
</dbReference>
<feature type="region of interest" description="Disordered" evidence="2">
    <location>
        <begin position="1"/>
        <end position="27"/>
    </location>
</feature>
<dbReference type="SUPFAM" id="SSF110849">
    <property type="entry name" value="ParB/Sulfiredoxin"/>
    <property type="match status" value="1"/>
</dbReference>
<evidence type="ECO:0000313" key="4">
    <source>
        <dbReference type="EMBL" id="ASW03772.1"/>
    </source>
</evidence>
<dbReference type="InterPro" id="IPR036086">
    <property type="entry name" value="ParB/Sulfiredoxin_sf"/>
</dbReference>
<sequence length="345" mass="37925">MSDQNQSAPQRRSSLVSSLRKGMDMERGAVDARLNAQEVGSAPMAGAGSTHSPSVPAYGGRGNTASVKPRLTLPLSDLVSNPYNPRTFYRPEKVDELAVKMKRDGQLEAIKVTENARFPGKHVIIDGEYRFRAKKSVADGFIDVEVFPALSDRDLFLIANSLNKDRTPQSLFDDALAYQKLLDDGVFPGQEDLAASLGISESLMSKILKLKKLPETLLRRMAESDEPLGISHAYNIALMFERKGLHTAEEVLDKVLAGEMSSKHLQDLNSRNDNGEGSRKKRAHYLARVQFAGADGTEYGQLKRFRDGRTELKLTGLSEEQQEALGERLEAVVREFMTGNAGSGA</sequence>
<name>A0A248VZ14_9BURK</name>
<evidence type="ECO:0000259" key="3">
    <source>
        <dbReference type="SMART" id="SM00470"/>
    </source>
</evidence>
<dbReference type="Pfam" id="PF02195">
    <property type="entry name" value="ParB_N"/>
    <property type="match status" value="1"/>
</dbReference>
<dbReference type="GO" id="GO:0003677">
    <property type="term" value="F:DNA binding"/>
    <property type="evidence" value="ECO:0007669"/>
    <property type="project" value="InterPro"/>
</dbReference>
<dbReference type="OrthoDB" id="8526040at2"/>
<geneLocation type="plasmid" evidence="4 5">
    <name>pBN2</name>
</geneLocation>
<reference evidence="4 5" key="1">
    <citation type="submission" date="2017-08" db="EMBL/GenBank/DDBJ databases">
        <title>Identification and genetic characteristics of simultaneous BTEX- and naphthalene-degrading Paraburkholderia sp. BN5 isolated from petroleum-contaminated soil.</title>
        <authorList>
            <person name="Lee Y."/>
            <person name="Jeon C.O."/>
        </authorList>
    </citation>
    <scope>NUCLEOTIDE SEQUENCE [LARGE SCALE GENOMIC DNA]</scope>
    <source>
        <strain evidence="4 5">BN5</strain>
        <plasmid evidence="4 5">pBN2</plasmid>
    </source>
</reference>
<evidence type="ECO:0000256" key="1">
    <source>
        <dbReference type="ARBA" id="ARBA00006295"/>
    </source>
</evidence>
<dbReference type="EMBL" id="CP022992">
    <property type="protein sequence ID" value="ASW03772.1"/>
    <property type="molecule type" value="Genomic_DNA"/>
</dbReference>
<dbReference type="Proteomes" id="UP000215158">
    <property type="component" value="Plasmid pBN2"/>
</dbReference>
<dbReference type="KEGG" id="parb:CJU94_36910"/>
<dbReference type="SUPFAM" id="SSF109709">
    <property type="entry name" value="KorB DNA-binding domain-like"/>
    <property type="match status" value="1"/>
</dbReference>
<dbReference type="InterPro" id="IPR003115">
    <property type="entry name" value="ParB_N"/>
</dbReference>
<evidence type="ECO:0000256" key="2">
    <source>
        <dbReference type="SAM" id="MobiDB-lite"/>
    </source>
</evidence>
<evidence type="ECO:0000313" key="5">
    <source>
        <dbReference type="Proteomes" id="UP000215158"/>
    </source>
</evidence>
<dbReference type="SMART" id="SM00470">
    <property type="entry name" value="ParB"/>
    <property type="match status" value="1"/>
</dbReference>
<feature type="region of interest" description="Disordered" evidence="2">
    <location>
        <begin position="41"/>
        <end position="63"/>
    </location>
</feature>
<gene>
    <name evidence="4" type="ORF">CJU94_36910</name>
</gene>
<keyword evidence="5" id="KW-1185">Reference proteome</keyword>
<organism evidence="4 5">
    <name type="scientific">Paraburkholderia aromaticivorans</name>
    <dbReference type="NCBI Taxonomy" id="2026199"/>
    <lineage>
        <taxon>Bacteria</taxon>
        <taxon>Pseudomonadati</taxon>
        <taxon>Pseudomonadota</taxon>
        <taxon>Betaproteobacteria</taxon>
        <taxon>Burkholderiales</taxon>
        <taxon>Burkholderiaceae</taxon>
        <taxon>Paraburkholderia</taxon>
    </lineage>
</organism>
<dbReference type="AlphaFoldDB" id="A0A248VZ14"/>
<dbReference type="PANTHER" id="PTHR33375">
    <property type="entry name" value="CHROMOSOME-PARTITIONING PROTEIN PARB-RELATED"/>
    <property type="match status" value="1"/>
</dbReference>
<dbReference type="InterPro" id="IPR004437">
    <property type="entry name" value="ParB/RepB/Spo0J"/>
</dbReference>